<dbReference type="Proteomes" id="UP001597216">
    <property type="component" value="Unassembled WGS sequence"/>
</dbReference>
<keyword evidence="4" id="KW-1185">Reference proteome</keyword>
<keyword evidence="3" id="KW-0378">Hydrolase</keyword>
<protein>
    <submittedName>
        <fullName evidence="3">Amidase</fullName>
        <ecNumber evidence="3">3.5.1.4</ecNumber>
    </submittedName>
</protein>
<dbReference type="InterPro" id="IPR036928">
    <property type="entry name" value="AS_sf"/>
</dbReference>
<dbReference type="NCBIfam" id="NF006006">
    <property type="entry name" value="PRK08137.1"/>
    <property type="match status" value="1"/>
</dbReference>
<accession>A0ABW3T2T2</accession>
<dbReference type="PANTHER" id="PTHR42678:SF34">
    <property type="entry name" value="OS04G0183300 PROTEIN"/>
    <property type="match status" value="1"/>
</dbReference>
<name>A0ABW3T2T2_9CAUL</name>
<feature type="domain" description="Amidase" evidence="2">
    <location>
        <begin position="50"/>
        <end position="498"/>
    </location>
</feature>
<evidence type="ECO:0000259" key="2">
    <source>
        <dbReference type="Pfam" id="PF01425"/>
    </source>
</evidence>
<dbReference type="InterPro" id="IPR023631">
    <property type="entry name" value="Amidase_dom"/>
</dbReference>
<gene>
    <name evidence="3" type="ORF">ACFQ27_11740</name>
</gene>
<organism evidence="3 4">
    <name type="scientific">Phenylobacterium conjunctum</name>
    <dbReference type="NCBI Taxonomy" id="1298959"/>
    <lineage>
        <taxon>Bacteria</taxon>
        <taxon>Pseudomonadati</taxon>
        <taxon>Pseudomonadota</taxon>
        <taxon>Alphaproteobacteria</taxon>
        <taxon>Caulobacterales</taxon>
        <taxon>Caulobacteraceae</taxon>
        <taxon>Phenylobacterium</taxon>
    </lineage>
</organism>
<feature type="signal peptide" evidence="1">
    <location>
        <begin position="1"/>
        <end position="20"/>
    </location>
</feature>
<feature type="chain" id="PRO_5045811531" evidence="1">
    <location>
        <begin position="21"/>
        <end position="535"/>
    </location>
</feature>
<comment type="caution">
    <text evidence="3">The sequence shown here is derived from an EMBL/GenBank/DDBJ whole genome shotgun (WGS) entry which is preliminary data.</text>
</comment>
<dbReference type="RefSeq" id="WP_377353712.1">
    <property type="nucleotide sequence ID" value="NZ_JBHTLQ010000024.1"/>
</dbReference>
<reference evidence="4" key="1">
    <citation type="journal article" date="2019" name="Int. J. Syst. Evol. Microbiol.">
        <title>The Global Catalogue of Microorganisms (GCM) 10K type strain sequencing project: providing services to taxonomists for standard genome sequencing and annotation.</title>
        <authorList>
            <consortium name="The Broad Institute Genomics Platform"/>
            <consortium name="The Broad Institute Genome Sequencing Center for Infectious Disease"/>
            <person name="Wu L."/>
            <person name="Ma J."/>
        </authorList>
    </citation>
    <scope>NUCLEOTIDE SEQUENCE [LARGE SCALE GENOMIC DNA]</scope>
    <source>
        <strain evidence="4">CCUG 55074</strain>
    </source>
</reference>
<evidence type="ECO:0000313" key="3">
    <source>
        <dbReference type="EMBL" id="MFD1191253.1"/>
    </source>
</evidence>
<evidence type="ECO:0000313" key="4">
    <source>
        <dbReference type="Proteomes" id="UP001597216"/>
    </source>
</evidence>
<dbReference type="EMBL" id="JBHTLQ010000024">
    <property type="protein sequence ID" value="MFD1191253.1"/>
    <property type="molecule type" value="Genomic_DNA"/>
</dbReference>
<dbReference type="SUPFAM" id="SSF75304">
    <property type="entry name" value="Amidase signature (AS) enzymes"/>
    <property type="match status" value="1"/>
</dbReference>
<proteinExistence type="predicted"/>
<dbReference type="Pfam" id="PF01425">
    <property type="entry name" value="Amidase"/>
    <property type="match status" value="1"/>
</dbReference>
<dbReference type="GO" id="GO:0004040">
    <property type="term" value="F:amidase activity"/>
    <property type="evidence" value="ECO:0007669"/>
    <property type="project" value="UniProtKB-EC"/>
</dbReference>
<dbReference type="EC" id="3.5.1.4" evidence="3"/>
<dbReference type="PANTHER" id="PTHR42678">
    <property type="entry name" value="AMIDASE"/>
    <property type="match status" value="1"/>
</dbReference>
<sequence>MRKFISGIIVAAALGGCAQAASPKAEPLAFASFAEQQTAMAAGQTSAEALTRLYLDRIARLDRAGPTLNSVLTLNPDALAQARALDAERKAGRVRGPLHGVVILLKDNIESADPMATTAGSLALKDNLTGRDAPLVARLREAGVVILGKTNLSEWANYRSTRSISGWSGLGGLVRNPHSLDRTACGSSSGSGAAVAAALASGAIGTETDGSVTCPAALNGIVGLKPTVGLVSRTHVVPISASQDTAGPMTRSVADTAALLTVLAGSDPADPATATADAHRTDYLKALDPLALKGARIGVLRGPKGRTPQTDLVFERALALLAAQGAVLVDVQAPDETALGAAESLVLSVEFKAGVNAYLASTDPAKVKTRTLADLIAFNAATPRELALFGQEIFERSQAGPGLDDPAYLKAKAEALRLAGADGIDRLLAEAQVEILVVPSGAPAGIVDPVNGARSFGSPSSPPAVAGYPHLTVPMGAVQGLPVGLSFIGPAWSEARLLALGYAFEQASRARIAPSFKPNVAADPDIVQAYAPLKR</sequence>
<evidence type="ECO:0000256" key="1">
    <source>
        <dbReference type="SAM" id="SignalP"/>
    </source>
</evidence>
<keyword evidence="1" id="KW-0732">Signal</keyword>
<dbReference type="PROSITE" id="PS51257">
    <property type="entry name" value="PROKAR_LIPOPROTEIN"/>
    <property type="match status" value="1"/>
</dbReference>
<dbReference type="Gene3D" id="3.90.1300.10">
    <property type="entry name" value="Amidase signature (AS) domain"/>
    <property type="match status" value="1"/>
</dbReference>